<dbReference type="AlphaFoldDB" id="A0A119CVV2"/>
<protein>
    <recommendedName>
        <fullName evidence="7 8">Ribonuclease P protein component</fullName>
        <shortName evidence="7">RNase P protein</shortName>
        <shortName evidence="7">RNaseP protein</shortName>
        <ecNumber evidence="7 8">3.1.26.5</ecNumber>
    </recommendedName>
    <alternativeName>
        <fullName evidence="7">Protein C5</fullName>
    </alternativeName>
</protein>
<dbReference type="NCBIfam" id="TIGR00188">
    <property type="entry name" value="rnpA"/>
    <property type="match status" value="1"/>
</dbReference>
<evidence type="ECO:0000256" key="4">
    <source>
        <dbReference type="ARBA" id="ARBA00022759"/>
    </source>
</evidence>
<dbReference type="GO" id="GO:0004526">
    <property type="term" value="F:ribonuclease P activity"/>
    <property type="evidence" value="ECO:0007669"/>
    <property type="project" value="UniProtKB-UniRule"/>
</dbReference>
<keyword evidence="5 7" id="KW-0378">Hydrolase</keyword>
<dbReference type="HAMAP" id="MF_00227">
    <property type="entry name" value="RNase_P"/>
    <property type="match status" value="1"/>
</dbReference>
<evidence type="ECO:0000313" key="9">
    <source>
        <dbReference type="EMBL" id="KVW95508.1"/>
    </source>
</evidence>
<keyword evidence="4 7" id="KW-0255">Endonuclease</keyword>
<dbReference type="Proteomes" id="UP000064243">
    <property type="component" value="Unassembled WGS sequence"/>
</dbReference>
<dbReference type="PANTHER" id="PTHR33992">
    <property type="entry name" value="RIBONUCLEASE P PROTEIN COMPONENT"/>
    <property type="match status" value="1"/>
</dbReference>
<name>A0A119CVV2_THIDE</name>
<comment type="subunit">
    <text evidence="7">Consists of a catalytic RNA component (M1 or rnpB) and a protein subunit.</text>
</comment>
<evidence type="ECO:0000256" key="8">
    <source>
        <dbReference type="NCBIfam" id="TIGR00188"/>
    </source>
</evidence>
<dbReference type="SUPFAM" id="SSF54211">
    <property type="entry name" value="Ribosomal protein S5 domain 2-like"/>
    <property type="match status" value="1"/>
</dbReference>
<proteinExistence type="inferred from homology"/>
<dbReference type="InterPro" id="IPR020539">
    <property type="entry name" value="RNase_P_CS"/>
</dbReference>
<keyword evidence="10" id="KW-1185">Reference proteome</keyword>
<gene>
    <name evidence="7" type="primary">rnpA</name>
    <name evidence="9" type="ORF">ABW22_10075</name>
</gene>
<dbReference type="GO" id="GO:0042781">
    <property type="term" value="F:3'-tRNA processing endoribonuclease activity"/>
    <property type="evidence" value="ECO:0007669"/>
    <property type="project" value="TreeGrafter"/>
</dbReference>
<dbReference type="Pfam" id="PF00825">
    <property type="entry name" value="Ribonuclease_P"/>
    <property type="match status" value="1"/>
</dbReference>
<dbReference type="RefSeq" id="WP_059755770.1">
    <property type="nucleotide sequence ID" value="NZ_LDUG01000025.1"/>
</dbReference>
<dbReference type="GO" id="GO:0001682">
    <property type="term" value="P:tRNA 5'-leader removal"/>
    <property type="evidence" value="ECO:0007669"/>
    <property type="project" value="UniProtKB-UniRule"/>
</dbReference>
<dbReference type="GO" id="GO:0000049">
    <property type="term" value="F:tRNA binding"/>
    <property type="evidence" value="ECO:0007669"/>
    <property type="project" value="UniProtKB-UniRule"/>
</dbReference>
<keyword evidence="6 7" id="KW-0694">RNA-binding</keyword>
<evidence type="ECO:0000256" key="2">
    <source>
        <dbReference type="ARBA" id="ARBA00022694"/>
    </source>
</evidence>
<dbReference type="GO" id="GO:0030677">
    <property type="term" value="C:ribonuclease P complex"/>
    <property type="evidence" value="ECO:0007669"/>
    <property type="project" value="TreeGrafter"/>
</dbReference>
<comment type="function">
    <text evidence="1 7">RNaseP catalyzes the removal of the 5'-leader sequence from pre-tRNA to produce the mature 5'-terminus. It can also cleave other RNA substrates such as 4.5S RNA. The protein component plays an auxiliary but essential role in vivo by binding to the 5'-leader sequence and broadening the substrate specificity of the ribozyme.</text>
</comment>
<comment type="similarity">
    <text evidence="7">Belongs to the RnpA family.</text>
</comment>
<evidence type="ECO:0000256" key="3">
    <source>
        <dbReference type="ARBA" id="ARBA00022722"/>
    </source>
</evidence>
<evidence type="ECO:0000256" key="7">
    <source>
        <dbReference type="HAMAP-Rule" id="MF_00227"/>
    </source>
</evidence>
<keyword evidence="2 7" id="KW-0819">tRNA processing</keyword>
<dbReference type="EC" id="3.1.26.5" evidence="7 8"/>
<evidence type="ECO:0000313" key="10">
    <source>
        <dbReference type="Proteomes" id="UP000064243"/>
    </source>
</evidence>
<organism evidence="9 10">
    <name type="scientific">Thiobacillus denitrificans</name>
    <dbReference type="NCBI Taxonomy" id="36861"/>
    <lineage>
        <taxon>Bacteria</taxon>
        <taxon>Pseudomonadati</taxon>
        <taxon>Pseudomonadota</taxon>
        <taxon>Betaproteobacteria</taxon>
        <taxon>Nitrosomonadales</taxon>
        <taxon>Thiobacillaceae</taxon>
        <taxon>Thiobacillus</taxon>
    </lineage>
</organism>
<comment type="caution">
    <text evidence="9">The sequence shown here is derived from an EMBL/GenBank/DDBJ whole genome shotgun (WGS) entry which is preliminary data.</text>
</comment>
<comment type="catalytic activity">
    <reaction evidence="7">
        <text>Endonucleolytic cleavage of RNA, removing 5'-extranucleotides from tRNA precursor.</text>
        <dbReference type="EC" id="3.1.26.5"/>
    </reaction>
</comment>
<dbReference type="InterPro" id="IPR020568">
    <property type="entry name" value="Ribosomal_Su5_D2-typ_SF"/>
</dbReference>
<dbReference type="PATRIC" id="fig|36861.3.peg.1678"/>
<dbReference type="EMBL" id="LDUG01000025">
    <property type="protein sequence ID" value="KVW95508.1"/>
    <property type="molecule type" value="Genomic_DNA"/>
</dbReference>
<dbReference type="PANTHER" id="PTHR33992:SF1">
    <property type="entry name" value="RIBONUCLEASE P PROTEIN COMPONENT"/>
    <property type="match status" value="1"/>
</dbReference>
<reference evidence="9 10" key="1">
    <citation type="journal article" date="2015" name="Appl. Environ. Microbiol.">
        <title>Aerobic and Anaerobic Thiosulfate Oxidation by a Cold-Adapted, Subglacial Chemoautotroph.</title>
        <authorList>
            <person name="Harrold Z.R."/>
            <person name="Skidmore M.L."/>
            <person name="Hamilton T.L."/>
            <person name="Desch L."/>
            <person name="Amada K."/>
            <person name="van Gelder W."/>
            <person name="Glover K."/>
            <person name="Roden E.E."/>
            <person name="Boyd E.S."/>
        </authorList>
    </citation>
    <scope>NUCLEOTIDE SEQUENCE [LARGE SCALE GENOMIC DNA]</scope>
    <source>
        <strain evidence="9 10">RG</strain>
    </source>
</reference>
<dbReference type="OrthoDB" id="398329at2"/>
<dbReference type="Gene3D" id="3.30.230.10">
    <property type="match status" value="1"/>
</dbReference>
<accession>A0A119CVV2</accession>
<evidence type="ECO:0000256" key="1">
    <source>
        <dbReference type="ARBA" id="ARBA00002663"/>
    </source>
</evidence>
<evidence type="ECO:0000256" key="5">
    <source>
        <dbReference type="ARBA" id="ARBA00022801"/>
    </source>
</evidence>
<dbReference type="STRING" id="1123392.GCA_000376425_03112"/>
<dbReference type="PROSITE" id="PS00648">
    <property type="entry name" value="RIBONUCLEASE_P"/>
    <property type="match status" value="1"/>
</dbReference>
<evidence type="ECO:0000256" key="6">
    <source>
        <dbReference type="ARBA" id="ARBA00022884"/>
    </source>
</evidence>
<sequence length="128" mass="14642">MRLRDARLVAKADFDRVFADNQRARTDYVVVMARPNLVGYPRLGMVIAKRLLARAVDRNRVKRCVRESFRQVLPELPACDFVVRLIAKPVRGDEARDLSRTFKRAGNRAMAKWPMAPVSEIAPEFSSN</sequence>
<dbReference type="InterPro" id="IPR000100">
    <property type="entry name" value="RNase_P"/>
</dbReference>
<keyword evidence="3 7" id="KW-0540">Nuclease</keyword>
<dbReference type="InterPro" id="IPR014721">
    <property type="entry name" value="Ribsml_uS5_D2-typ_fold_subgr"/>
</dbReference>